<keyword evidence="3" id="KW-1185">Reference proteome</keyword>
<sequence length="161" mass="18468">MKKWSFQVKNSPIEIRQKLESSIGNANRFVLNINDNKQNLVNFKIRKRLLLPFEINTQNNIIVNGKIKKTNPRKGTGVEVSFSQHPLSKLLMYGHIILGLGFLAAIILEYSNNSYTYLIAGILLTIGTFLGFQLKMNFDKNVEEYKKLISEILGQKMNYSK</sequence>
<dbReference type="OrthoDB" id="1122215at2"/>
<dbReference type="Proteomes" id="UP000244174">
    <property type="component" value="Unassembled WGS sequence"/>
</dbReference>
<proteinExistence type="predicted"/>
<name>A0A2T6AI45_9FLAO</name>
<evidence type="ECO:0000313" key="3">
    <source>
        <dbReference type="Proteomes" id="UP000244174"/>
    </source>
</evidence>
<organism evidence="2 3">
    <name type="scientific">Christiangramia gaetbulicola</name>
    <dbReference type="NCBI Taxonomy" id="703340"/>
    <lineage>
        <taxon>Bacteria</taxon>
        <taxon>Pseudomonadati</taxon>
        <taxon>Bacteroidota</taxon>
        <taxon>Flavobacteriia</taxon>
        <taxon>Flavobacteriales</taxon>
        <taxon>Flavobacteriaceae</taxon>
        <taxon>Christiangramia</taxon>
    </lineage>
</organism>
<evidence type="ECO:0000256" key="1">
    <source>
        <dbReference type="SAM" id="Phobius"/>
    </source>
</evidence>
<keyword evidence="1" id="KW-1133">Transmembrane helix</keyword>
<keyword evidence="1" id="KW-0472">Membrane</keyword>
<dbReference type="RefSeq" id="WP_108171885.1">
    <property type="nucleotide sequence ID" value="NZ_QBKQ01000002.1"/>
</dbReference>
<reference evidence="2 3" key="1">
    <citation type="submission" date="2018-04" db="EMBL/GenBank/DDBJ databases">
        <title>Genomic Encyclopedia of Archaeal and Bacterial Type Strains, Phase II (KMG-II): from individual species to whole genera.</title>
        <authorList>
            <person name="Goeker M."/>
        </authorList>
    </citation>
    <scope>NUCLEOTIDE SEQUENCE [LARGE SCALE GENOMIC DNA]</scope>
    <source>
        <strain evidence="2 3">DSM 23082</strain>
    </source>
</reference>
<evidence type="ECO:0000313" key="2">
    <source>
        <dbReference type="EMBL" id="PTX43457.1"/>
    </source>
</evidence>
<gene>
    <name evidence="2" type="ORF">C8P64_1985</name>
</gene>
<dbReference type="EMBL" id="QBKQ01000002">
    <property type="protein sequence ID" value="PTX43457.1"/>
    <property type="molecule type" value="Genomic_DNA"/>
</dbReference>
<feature type="transmembrane region" description="Helical" evidence="1">
    <location>
        <begin position="90"/>
        <end position="108"/>
    </location>
</feature>
<protein>
    <submittedName>
        <fullName evidence="2">Uncharacterized protein</fullName>
    </submittedName>
</protein>
<keyword evidence="1" id="KW-0812">Transmembrane</keyword>
<comment type="caution">
    <text evidence="2">The sequence shown here is derived from an EMBL/GenBank/DDBJ whole genome shotgun (WGS) entry which is preliminary data.</text>
</comment>
<accession>A0A2T6AI45</accession>
<feature type="transmembrane region" description="Helical" evidence="1">
    <location>
        <begin position="114"/>
        <end position="132"/>
    </location>
</feature>
<dbReference type="AlphaFoldDB" id="A0A2T6AI45"/>